<evidence type="ECO:0000256" key="1">
    <source>
        <dbReference type="SAM" id="MobiDB-lite"/>
    </source>
</evidence>
<feature type="compositionally biased region" description="Low complexity" evidence="1">
    <location>
        <begin position="380"/>
        <end position="394"/>
    </location>
</feature>
<accession>A0A238F710</accession>
<feature type="region of interest" description="Disordered" evidence="1">
    <location>
        <begin position="1"/>
        <end position="55"/>
    </location>
</feature>
<reference evidence="3" key="1">
    <citation type="submission" date="2016-09" db="EMBL/GenBank/DDBJ databases">
        <authorList>
            <person name="Jeantristanb JTB J.-T."/>
            <person name="Ricardo R."/>
        </authorList>
    </citation>
    <scope>NUCLEOTIDE SEQUENCE [LARGE SCALE GENOMIC DNA]</scope>
</reference>
<feature type="region of interest" description="Disordered" evidence="1">
    <location>
        <begin position="1158"/>
        <end position="1279"/>
    </location>
</feature>
<keyword evidence="3" id="KW-1185">Reference proteome</keyword>
<feature type="region of interest" description="Disordered" evidence="1">
    <location>
        <begin position="822"/>
        <end position="850"/>
    </location>
</feature>
<feature type="compositionally biased region" description="Polar residues" evidence="1">
    <location>
        <begin position="300"/>
        <end position="319"/>
    </location>
</feature>
<protein>
    <submittedName>
        <fullName evidence="2">BQ2448_5532 protein</fullName>
    </submittedName>
</protein>
<feature type="compositionally biased region" description="Polar residues" evidence="1">
    <location>
        <begin position="1094"/>
        <end position="1109"/>
    </location>
</feature>
<name>A0A238F710_9BASI</name>
<feature type="compositionally biased region" description="Basic residues" evidence="1">
    <location>
        <begin position="523"/>
        <end position="534"/>
    </location>
</feature>
<evidence type="ECO:0000313" key="2">
    <source>
        <dbReference type="EMBL" id="SCV66886.1"/>
    </source>
</evidence>
<gene>
    <name evidence="2" type="ORF">BQ2448_5532</name>
</gene>
<sequence length="1736" mass="187960">MADSPTWAYSTKNTSTGGAGSASTDENPVVASPSTETDVDDFGRSILMDSDTPFRTSIQRAQDALRESRRTRLDEQRRVYGLEPSRSSNHEALHHDRFAISRTWANNPTFTRGAGHLGGHHRVVDSIDSGLHGDESGEDGSNDEQPRCLHKSRSIPVSLMNSPPDAVRRNSTHTHDLRFEAPVVNLAAISPPRCMGPRKAASYGDLLDGPHRRLDELPQLLEVPNEPMSKFSASSAESRARPNAGETLLSRSARSFGQATSIRNIMARRAASKSSIPTRSSTIAFGTRWTTKLAAVTESTPSNKAYGSVSSAKLSQGRSQVAAKTRPSLANAGIFNNELSEPTVAPRSSLSRLQGSRIPARLKSFTFNGARSPEAASLCSPVSSSATESSSSPFSKRESNLSASSKEGTVKRTLSKLFGRSSRRGVMTSTPRDATNDGFANAVVQLAEKVRVPEDLTGAIQIDATTLPTRIPISSIFPNATLRPNSTSDQAPLRPQRPITPDIEPFTATFGGAVLVSKDTNARRRSSITRRRRSLIPVSSARRASVPQSFPAAPKDDEVTQPRRKPQAKAGGDKELVKVVTESTDSPPPSAPSPEPRPTSATLTVSDSEPDATTLLDSSPSNRSTRSFRSPSPARFRDLLPSETASSSPVKSERGLPLPAHRGLDVWVTSPPKKRAMGPEQVIVMEHAPAAEGIRETRGATTDLAELLSSLDDTEDVSVRDAISLTPDKNCEGDPSASLRSHLPVIVLAPYAGSHGPLKSLDPSVTDVPDDLQTLIQSVAEHISEIDVDIYGEEEEESNQVGAPEFGIIGTFDAVRYAPQAGSRESAIGQPNPFDEIEGPASASSSLRSCKLDDAAQIPEAPDSDHLSGDDEVAERPSFIALGTRTMDHMVNTDSDHTDDAKFCNVPSLHPDASPNSTDSSFSGQLSTAGAVLHAMHLRGKTDVPSSVDSPHSVENRLPKLRESLEDYLTMERPTVGEKMLDSLDVELSLTSLIAATSPPPSVERGLVGCSMSRTLGSLAASEDGSNEGDLPGGVNASPSPASRRKPLNNLRQSLVRYSQDRAKTGLALRGRSIESTFAEVDEFSEYDFGHVDSGSSKGHNQTNHSRAQSSRSTNLSISSITSSPCPVPKSRRIPMLTKHSPPLAPAFEFPSSVTASNASKREASSPVMSNSIPRTQTLSPKQQDGYGPFTKQFSPLARFNARRRGTSTNEDEEAAPVSQPSSPPYVRRLVLSQDVPQSRPNSILDDAAPVVMPLDSPPPSSPSIEASDSDHDPRSSLGSFASTAQFDLADEQPRPSSLDLAQLEIDYHSRPPMVTIRAKSITQRSNGQSLRASTFIQETIVEDDREAWTSSVENSPVKPMAMEMVMAMTSVEDSVDELEAAAKRLEEELAYRLSLSPTTATDGIARTLIDVVIESTSMASPAPVLHVDVRPTCEDAHCGAQHADELEEEEEEPYVRRRDWVHYIYEAEDELRRSRSRWIDTDRSREAMASFSLPFGFQAILDFIYASRLRYRAGTDRYSRTSSMLDLAPSPLLSPGDATNPSPVLSPGSELSSADEFVAKRKKTPIDPSSGTNKTIKPTTTTTMKRKPAPVFAILRDSAGDEIEGRSPFTALPPRLALRKRRQSVLSQAVDVSFLNGQIKEFAKKGGTVVEEMEEEDDDYATITTRQDQFDMTRRKLEGIKELSVAKLRVKKDQILLEGQGLVHQNGVDLFPKTPKLSTSRPRVRARKTVLSSLR</sequence>
<dbReference type="Proteomes" id="UP000198372">
    <property type="component" value="Unassembled WGS sequence"/>
</dbReference>
<proteinExistence type="predicted"/>
<feature type="region of interest" description="Disordered" evidence="1">
    <location>
        <begin position="1093"/>
        <end position="1140"/>
    </location>
</feature>
<dbReference type="EMBL" id="FMSP01000001">
    <property type="protein sequence ID" value="SCV66886.1"/>
    <property type="molecule type" value="Genomic_DNA"/>
</dbReference>
<evidence type="ECO:0000313" key="3">
    <source>
        <dbReference type="Proteomes" id="UP000198372"/>
    </source>
</evidence>
<organism evidence="2 3">
    <name type="scientific">Microbotryum intermedium</name>
    <dbReference type="NCBI Taxonomy" id="269621"/>
    <lineage>
        <taxon>Eukaryota</taxon>
        <taxon>Fungi</taxon>
        <taxon>Dikarya</taxon>
        <taxon>Basidiomycota</taxon>
        <taxon>Pucciniomycotina</taxon>
        <taxon>Microbotryomycetes</taxon>
        <taxon>Microbotryales</taxon>
        <taxon>Microbotryaceae</taxon>
        <taxon>Microbotryum</taxon>
    </lineage>
</organism>
<feature type="compositionally biased region" description="Pro residues" evidence="1">
    <location>
        <begin position="586"/>
        <end position="597"/>
    </location>
</feature>
<feature type="region of interest" description="Disordered" evidence="1">
    <location>
        <begin position="521"/>
        <end position="658"/>
    </location>
</feature>
<feature type="compositionally biased region" description="Low complexity" evidence="1">
    <location>
        <begin position="618"/>
        <end position="634"/>
    </location>
</feature>
<feature type="region of interest" description="Disordered" evidence="1">
    <location>
        <begin position="375"/>
        <end position="435"/>
    </location>
</feature>
<feature type="region of interest" description="Disordered" evidence="1">
    <location>
        <begin position="1530"/>
        <end position="1551"/>
    </location>
</feature>
<feature type="compositionally biased region" description="Polar residues" evidence="1">
    <location>
        <begin position="1167"/>
        <end position="1183"/>
    </location>
</feature>
<feature type="region of interest" description="Disordered" evidence="1">
    <location>
        <begin position="1020"/>
        <end position="1057"/>
    </location>
</feature>
<feature type="region of interest" description="Disordered" evidence="1">
    <location>
        <begin position="226"/>
        <end position="252"/>
    </location>
</feature>
<feature type="region of interest" description="Disordered" evidence="1">
    <location>
        <begin position="300"/>
        <end position="323"/>
    </location>
</feature>
<feature type="compositionally biased region" description="Polar residues" evidence="1">
    <location>
        <begin position="7"/>
        <end position="36"/>
    </location>
</feature>
<dbReference type="OrthoDB" id="2537107at2759"/>
<feature type="region of interest" description="Disordered" evidence="1">
    <location>
        <begin position="114"/>
        <end position="148"/>
    </location>
</feature>
<feature type="compositionally biased region" description="Low complexity" evidence="1">
    <location>
        <begin position="1110"/>
        <end position="1124"/>
    </location>
</feature>